<protein>
    <recommendedName>
        <fullName evidence="1">Glycosyltransferase 2-like domain-containing protein</fullName>
    </recommendedName>
</protein>
<reference evidence="2" key="2">
    <citation type="submission" date="2020-09" db="EMBL/GenBank/DDBJ databases">
        <authorList>
            <person name="Sun Q."/>
            <person name="Zhou Y."/>
        </authorList>
    </citation>
    <scope>NUCLEOTIDE SEQUENCE</scope>
    <source>
        <strain evidence="2">CGMCC 1.12698</strain>
    </source>
</reference>
<organism evidence="2 3">
    <name type="scientific">Priestia taiwanensis</name>
    <dbReference type="NCBI Taxonomy" id="1347902"/>
    <lineage>
        <taxon>Bacteria</taxon>
        <taxon>Bacillati</taxon>
        <taxon>Bacillota</taxon>
        <taxon>Bacilli</taxon>
        <taxon>Bacillales</taxon>
        <taxon>Bacillaceae</taxon>
        <taxon>Priestia</taxon>
    </lineage>
</organism>
<evidence type="ECO:0000313" key="3">
    <source>
        <dbReference type="Proteomes" id="UP000605259"/>
    </source>
</evidence>
<dbReference type="Proteomes" id="UP000605259">
    <property type="component" value="Unassembled WGS sequence"/>
</dbReference>
<dbReference type="AlphaFoldDB" id="A0A917AUR6"/>
<evidence type="ECO:0000313" key="2">
    <source>
        <dbReference type="EMBL" id="GGE76028.1"/>
    </source>
</evidence>
<reference evidence="2" key="1">
    <citation type="journal article" date="2014" name="Int. J. Syst. Evol. Microbiol.">
        <title>Complete genome sequence of Corynebacterium casei LMG S-19264T (=DSM 44701T), isolated from a smear-ripened cheese.</title>
        <authorList>
            <consortium name="US DOE Joint Genome Institute (JGI-PGF)"/>
            <person name="Walter F."/>
            <person name="Albersmeier A."/>
            <person name="Kalinowski J."/>
            <person name="Ruckert C."/>
        </authorList>
    </citation>
    <scope>NUCLEOTIDE SEQUENCE</scope>
    <source>
        <strain evidence="2">CGMCC 1.12698</strain>
    </source>
</reference>
<dbReference type="SUPFAM" id="SSF53448">
    <property type="entry name" value="Nucleotide-diphospho-sugar transferases"/>
    <property type="match status" value="1"/>
</dbReference>
<dbReference type="Gene3D" id="3.90.550.10">
    <property type="entry name" value="Spore Coat Polysaccharide Biosynthesis Protein SpsA, Chain A"/>
    <property type="match status" value="1"/>
</dbReference>
<dbReference type="Pfam" id="PF00535">
    <property type="entry name" value="Glycos_transf_2"/>
    <property type="match status" value="1"/>
</dbReference>
<comment type="caution">
    <text evidence="2">The sequence shown here is derived from an EMBL/GenBank/DDBJ whole genome shotgun (WGS) entry which is preliminary data.</text>
</comment>
<evidence type="ECO:0000259" key="1">
    <source>
        <dbReference type="Pfam" id="PF00535"/>
    </source>
</evidence>
<dbReference type="CDD" id="cd00761">
    <property type="entry name" value="Glyco_tranf_GTA_type"/>
    <property type="match status" value="1"/>
</dbReference>
<proteinExistence type="predicted"/>
<gene>
    <name evidence="2" type="ORF">GCM10007140_27230</name>
</gene>
<keyword evidence="3" id="KW-1185">Reference proteome</keyword>
<name>A0A917AUR6_9BACI</name>
<dbReference type="EMBL" id="BMFK01000002">
    <property type="protein sequence ID" value="GGE76028.1"/>
    <property type="molecule type" value="Genomic_DNA"/>
</dbReference>
<sequence>MTKILTNPPQLSNNYKTKLRYHSLYFQKNSGVAVARNTATEHATEEYVAFLDSDDLWHPTKIGKQIKTSTPPT</sequence>
<feature type="domain" description="Glycosyltransferase 2-like" evidence="1">
    <location>
        <begin position="17"/>
        <end position="67"/>
    </location>
</feature>
<dbReference type="InterPro" id="IPR029044">
    <property type="entry name" value="Nucleotide-diphossugar_trans"/>
</dbReference>
<dbReference type="InterPro" id="IPR001173">
    <property type="entry name" value="Glyco_trans_2-like"/>
</dbReference>
<accession>A0A917AUR6</accession>